<organism evidence="1 3">
    <name type="scientific">Medicago truncatula</name>
    <name type="common">Barrel medic</name>
    <name type="synonym">Medicago tribuloides</name>
    <dbReference type="NCBI Taxonomy" id="3880"/>
    <lineage>
        <taxon>Eukaryota</taxon>
        <taxon>Viridiplantae</taxon>
        <taxon>Streptophyta</taxon>
        <taxon>Embryophyta</taxon>
        <taxon>Tracheophyta</taxon>
        <taxon>Spermatophyta</taxon>
        <taxon>Magnoliopsida</taxon>
        <taxon>eudicotyledons</taxon>
        <taxon>Gunneridae</taxon>
        <taxon>Pentapetalae</taxon>
        <taxon>rosids</taxon>
        <taxon>fabids</taxon>
        <taxon>Fabales</taxon>
        <taxon>Fabaceae</taxon>
        <taxon>Papilionoideae</taxon>
        <taxon>50 kb inversion clade</taxon>
        <taxon>NPAAA clade</taxon>
        <taxon>Hologalegina</taxon>
        <taxon>IRL clade</taxon>
        <taxon>Trifolieae</taxon>
        <taxon>Medicago</taxon>
    </lineage>
</organism>
<sequence>MHLVDIGAAHCRALCTGDHSPPSSALGVTCPPASAWFVTEPHRNERVPEALQYEESPENGGTPSLALITKNDSAVLKVKYLKKEVVKLAVLVEVATLKALTEHSIYRIQQLHAVCKLQLS</sequence>
<dbReference type="EnsemblPlants" id="KEH18787">
    <property type="protein sequence ID" value="KEH18787"/>
    <property type="gene ID" value="MTR_8g028495"/>
</dbReference>
<name>A0A072TMZ8_MEDTR</name>
<protein>
    <submittedName>
        <fullName evidence="1 2">Uncharacterized protein</fullName>
    </submittedName>
</protein>
<dbReference type="AlphaFoldDB" id="A0A072TMZ8"/>
<dbReference type="Proteomes" id="UP000002051">
    <property type="component" value="Chromosome 8"/>
</dbReference>
<gene>
    <name evidence="1" type="ordered locus">MTR_8g028495</name>
</gene>
<proteinExistence type="predicted"/>
<accession>A0A072TMZ8</accession>
<dbReference type="HOGENOM" id="CLU_2053158_0_0_1"/>
<reference evidence="1 3" key="2">
    <citation type="journal article" date="2014" name="BMC Genomics">
        <title>An improved genome release (version Mt4.0) for the model legume Medicago truncatula.</title>
        <authorList>
            <person name="Tang H."/>
            <person name="Krishnakumar V."/>
            <person name="Bidwell S."/>
            <person name="Rosen B."/>
            <person name="Chan A."/>
            <person name="Zhou S."/>
            <person name="Gentzbittel L."/>
            <person name="Childs K.L."/>
            <person name="Yandell M."/>
            <person name="Gundlach H."/>
            <person name="Mayer K.F."/>
            <person name="Schwartz D.C."/>
            <person name="Town C.D."/>
        </authorList>
    </citation>
    <scope>GENOME REANNOTATION</scope>
    <source>
        <strain evidence="1">A17</strain>
        <strain evidence="2 3">cv. Jemalong A17</strain>
    </source>
</reference>
<evidence type="ECO:0000313" key="1">
    <source>
        <dbReference type="EMBL" id="KEH18787.1"/>
    </source>
</evidence>
<dbReference type="EMBL" id="CM001224">
    <property type="protein sequence ID" value="KEH18787.1"/>
    <property type="molecule type" value="Genomic_DNA"/>
</dbReference>
<reference evidence="2" key="3">
    <citation type="submission" date="2015-04" db="UniProtKB">
        <authorList>
            <consortium name="EnsemblPlants"/>
        </authorList>
    </citation>
    <scope>IDENTIFICATION</scope>
    <source>
        <strain evidence="2">cv. Jemalong A17</strain>
    </source>
</reference>
<evidence type="ECO:0000313" key="3">
    <source>
        <dbReference type="Proteomes" id="UP000002051"/>
    </source>
</evidence>
<keyword evidence="3" id="KW-1185">Reference proteome</keyword>
<evidence type="ECO:0000313" key="2">
    <source>
        <dbReference type="EnsemblPlants" id="KEH18787"/>
    </source>
</evidence>
<reference evidence="1 3" key="1">
    <citation type="journal article" date="2011" name="Nature">
        <title>The Medicago genome provides insight into the evolution of rhizobial symbioses.</title>
        <authorList>
            <person name="Young N.D."/>
            <person name="Debelle F."/>
            <person name="Oldroyd G.E."/>
            <person name="Geurts R."/>
            <person name="Cannon S.B."/>
            <person name="Udvardi M.K."/>
            <person name="Benedito V.A."/>
            <person name="Mayer K.F."/>
            <person name="Gouzy J."/>
            <person name="Schoof H."/>
            <person name="Van de Peer Y."/>
            <person name="Proost S."/>
            <person name="Cook D.R."/>
            <person name="Meyers B.C."/>
            <person name="Spannagl M."/>
            <person name="Cheung F."/>
            <person name="De Mita S."/>
            <person name="Krishnakumar V."/>
            <person name="Gundlach H."/>
            <person name="Zhou S."/>
            <person name="Mudge J."/>
            <person name="Bharti A.K."/>
            <person name="Murray J.D."/>
            <person name="Naoumkina M.A."/>
            <person name="Rosen B."/>
            <person name="Silverstein K.A."/>
            <person name="Tang H."/>
            <person name="Rombauts S."/>
            <person name="Zhao P.X."/>
            <person name="Zhou P."/>
            <person name="Barbe V."/>
            <person name="Bardou P."/>
            <person name="Bechner M."/>
            <person name="Bellec A."/>
            <person name="Berger A."/>
            <person name="Berges H."/>
            <person name="Bidwell S."/>
            <person name="Bisseling T."/>
            <person name="Choisne N."/>
            <person name="Couloux A."/>
            <person name="Denny R."/>
            <person name="Deshpande S."/>
            <person name="Dai X."/>
            <person name="Doyle J.J."/>
            <person name="Dudez A.M."/>
            <person name="Farmer A.D."/>
            <person name="Fouteau S."/>
            <person name="Franken C."/>
            <person name="Gibelin C."/>
            <person name="Gish J."/>
            <person name="Goldstein S."/>
            <person name="Gonzalez A.J."/>
            <person name="Green P.J."/>
            <person name="Hallab A."/>
            <person name="Hartog M."/>
            <person name="Hua A."/>
            <person name="Humphray S.J."/>
            <person name="Jeong D.H."/>
            <person name="Jing Y."/>
            <person name="Jocker A."/>
            <person name="Kenton S.M."/>
            <person name="Kim D.J."/>
            <person name="Klee K."/>
            <person name="Lai H."/>
            <person name="Lang C."/>
            <person name="Lin S."/>
            <person name="Macmil S.L."/>
            <person name="Magdelenat G."/>
            <person name="Matthews L."/>
            <person name="McCorrison J."/>
            <person name="Monaghan E.L."/>
            <person name="Mun J.H."/>
            <person name="Najar F.Z."/>
            <person name="Nicholson C."/>
            <person name="Noirot C."/>
            <person name="O'Bleness M."/>
            <person name="Paule C.R."/>
            <person name="Poulain J."/>
            <person name="Prion F."/>
            <person name="Qin B."/>
            <person name="Qu C."/>
            <person name="Retzel E.F."/>
            <person name="Riddle C."/>
            <person name="Sallet E."/>
            <person name="Samain S."/>
            <person name="Samson N."/>
            <person name="Sanders I."/>
            <person name="Saurat O."/>
            <person name="Scarpelli C."/>
            <person name="Schiex T."/>
            <person name="Segurens B."/>
            <person name="Severin A.J."/>
            <person name="Sherrier D.J."/>
            <person name="Shi R."/>
            <person name="Sims S."/>
            <person name="Singer S.R."/>
            <person name="Sinharoy S."/>
            <person name="Sterck L."/>
            <person name="Viollet A."/>
            <person name="Wang B.B."/>
            <person name="Wang K."/>
            <person name="Wang M."/>
            <person name="Wang X."/>
            <person name="Warfsmann J."/>
            <person name="Weissenbach J."/>
            <person name="White D.D."/>
            <person name="White J.D."/>
            <person name="Wiley G.B."/>
            <person name="Wincker P."/>
            <person name="Xing Y."/>
            <person name="Yang L."/>
            <person name="Yao Z."/>
            <person name="Ying F."/>
            <person name="Zhai J."/>
            <person name="Zhou L."/>
            <person name="Zuber A."/>
            <person name="Denarie J."/>
            <person name="Dixon R.A."/>
            <person name="May G.D."/>
            <person name="Schwartz D.C."/>
            <person name="Rogers J."/>
            <person name="Quetier F."/>
            <person name="Town C.D."/>
            <person name="Roe B.A."/>
        </authorList>
    </citation>
    <scope>NUCLEOTIDE SEQUENCE [LARGE SCALE GENOMIC DNA]</scope>
    <source>
        <strain evidence="1">A17</strain>
        <strain evidence="2 3">cv. Jemalong A17</strain>
    </source>
</reference>